<evidence type="ECO:0007829" key="5">
    <source>
        <dbReference type="ProteomicsDB" id="A0A8I5KX24"/>
    </source>
</evidence>
<dbReference type="PANTHER" id="PTHR46930:SF1">
    <property type="entry name" value="CDK5 REGULATORY SUBUNIT-ASSOCIATED PROTEIN 2"/>
    <property type="match status" value="1"/>
</dbReference>
<feature type="compositionally biased region" description="Polar residues" evidence="1">
    <location>
        <begin position="290"/>
        <end position="302"/>
    </location>
</feature>
<dbReference type="EMBL" id="AL590642">
    <property type="status" value="NOT_ANNOTATED_CDS"/>
    <property type="molecule type" value="Genomic_DNA"/>
</dbReference>
<evidence type="ECO:0000313" key="3">
    <source>
        <dbReference type="Proteomes" id="UP000005640"/>
    </source>
</evidence>
<protein>
    <submittedName>
        <fullName evidence="2">CDK5 regulatory subunit associated protein 2</fullName>
    </submittedName>
</protein>
<dbReference type="AlphaFoldDB" id="A0A8I5KX24"/>
<dbReference type="HGNC" id="HGNC:18672">
    <property type="gene designation" value="CDK5RAP2"/>
</dbReference>
<dbReference type="GeneTree" id="ENSGT00950000183190"/>
<feature type="compositionally biased region" description="Polar residues" evidence="1">
    <location>
        <begin position="199"/>
        <end position="242"/>
    </location>
</feature>
<dbReference type="GO" id="GO:0000226">
    <property type="term" value="P:microtubule cytoskeleton organization"/>
    <property type="evidence" value="ECO:0007669"/>
    <property type="project" value="InterPro"/>
</dbReference>
<dbReference type="EMBL" id="AL353736">
    <property type="status" value="NOT_ANNOTATED_CDS"/>
    <property type="molecule type" value="Genomic_DNA"/>
</dbReference>
<reference evidence="2 3" key="3">
    <citation type="journal article" date="2004" name="Nature">
        <title>Finishing the euchromatic sequence of the human genome.</title>
        <authorList>
            <consortium name="International Human Genome Sequencing Consortium"/>
        </authorList>
    </citation>
    <scope>NUCLEOTIDE SEQUENCE [LARGE SCALE GENOMIC DNA]</scope>
</reference>
<reference evidence="2" key="5">
    <citation type="submission" date="2025-09" db="UniProtKB">
        <authorList>
            <consortium name="Ensembl"/>
        </authorList>
    </citation>
    <scope>IDENTIFICATION</scope>
</reference>
<sequence>MLIKGSRDKQKENDKLRESLSRKTVSLEHLQREYASVKEENERLQKEGSEKERHNQQLIQEVRCSGQELSRVQEEVKLRQQLLSQNDKLLQSLRVELKAYEKLDEEHRRLREASGEGWKGQDPFRDLHSLLMEIQALRLQLERSIETSSTLQSRLKEQLARGAEKAQEGALTLAVQAVSIPEVPLQPDKHDGDKYPMESDNSFDLFDSSQAVTPKSVSETPPLSGNDTDSLSCDSGSSATSTPCVSRLVTGHHLWASKNGRHVLGLIEDYEALLKQISQGQRLLAEMDIQTQEAPSSTSQELGTKGPHPAPLSKFVSSVSTAKLTLEEAYRRLKLLWRVSLPEDGQCPLHCEQIGEMKAEVTKLHKKLFEQEKKLQNTMKLLQLSKRQEKVIFDQLVVTHKILRKARGNLELRPGGAHPGTCSPSRPGS</sequence>
<dbReference type="EMBL" id="AL391870">
    <property type="status" value="NOT_ANNOTATED_CDS"/>
    <property type="molecule type" value="Genomic_DNA"/>
</dbReference>
<dbReference type="Proteomes" id="UP000005640">
    <property type="component" value="Chromosome 9"/>
</dbReference>
<evidence type="ECO:0007829" key="4">
    <source>
        <dbReference type="PeptideAtlas" id="A0A8I5KX24"/>
    </source>
</evidence>
<dbReference type="EMBL" id="AL138836">
    <property type="status" value="NOT_ANNOTATED_CDS"/>
    <property type="molecule type" value="Genomic_DNA"/>
</dbReference>
<feature type="region of interest" description="Disordered" evidence="1">
    <location>
        <begin position="290"/>
        <end position="310"/>
    </location>
</feature>
<gene>
    <name evidence="2" type="primary">CDK5RAP2</name>
</gene>
<feature type="compositionally biased region" description="Basic and acidic residues" evidence="1">
    <location>
        <begin position="187"/>
        <end position="197"/>
    </location>
</feature>
<name>A0A8I5KX24_HUMAN</name>
<evidence type="ECO:0000313" key="2">
    <source>
        <dbReference type="Ensembl" id="ENSP00000508546.1"/>
    </source>
</evidence>
<proteinExistence type="evidence at protein level"/>
<accession>A0A8I5KX24</accession>
<dbReference type="Ensembl" id="ENST00000688512.1">
    <property type="protein sequence ID" value="ENSP00000508546.1"/>
    <property type="gene ID" value="ENSG00000136861.20"/>
</dbReference>
<feature type="region of interest" description="Disordered" evidence="1">
    <location>
        <begin position="1"/>
        <end position="22"/>
    </location>
</feature>
<dbReference type="SMR" id="A0A8I5KX24"/>
<reference evidence="2" key="4">
    <citation type="submission" date="2025-08" db="UniProtKB">
        <authorList>
            <consortium name="Ensembl"/>
        </authorList>
    </citation>
    <scope>IDENTIFICATION</scope>
</reference>
<keyword evidence="3" id="KW-1185">Reference proteome</keyword>
<keyword evidence="4 5" id="KW-1267">Proteomics identification</keyword>
<dbReference type="Ensembl" id="ENST00000688512.1">
    <property type="protein sequence ID" value="ENSP00000508546.1"/>
    <property type="gene ID" value="ENSG00000136861.19"/>
</dbReference>
<dbReference type="OrthoDB" id="10255000at2759"/>
<dbReference type="OpenTargets" id="ENSG00000136861"/>
<reference evidence="2 3" key="2">
    <citation type="journal article" date="2004" name="Nature">
        <title>DNA sequence and analysis of human chromosome 9.</title>
        <authorList>
            <person name="Humphray S.J."/>
            <person name="Oliver K."/>
            <person name="Hunt A.R."/>
            <person name="Plumb R.W."/>
            <person name="Loveland J.E."/>
            <person name="Howe K.L."/>
            <person name="Andrews T.D."/>
            <person name="Searle S."/>
            <person name="Hunt S.E."/>
            <person name="Scott C.E."/>
            <person name="Jones M.C."/>
            <person name="Ainscough R."/>
            <person name="Almeida J.P."/>
            <person name="Ambrose K.D."/>
            <person name="Ashwell R.I."/>
            <person name="Babbage A.K."/>
            <person name="Babbage S."/>
            <person name="Bagguley C.L."/>
            <person name="Bailey J."/>
            <person name="Banerjee R."/>
            <person name="Barker D.J."/>
            <person name="Barlow K.F."/>
            <person name="Bates K."/>
            <person name="Beasley H."/>
            <person name="Beasley O."/>
            <person name="Bird C.P."/>
            <person name="Bray-Allen S."/>
            <person name="Brown A.J."/>
            <person name="Brown J.Y."/>
            <person name="Burford D."/>
            <person name="Burrill W."/>
            <person name="Burton J."/>
            <person name="Carder C."/>
            <person name="Carter N.P."/>
            <person name="Chapman J.C."/>
            <person name="Chen Y."/>
            <person name="Clarke G."/>
            <person name="Clark S.Y."/>
            <person name="Clee C.M."/>
            <person name="Clegg S."/>
            <person name="Collier R.E."/>
            <person name="Corby N."/>
            <person name="Crosier M."/>
            <person name="Cummings A.T."/>
            <person name="Davies J."/>
            <person name="Dhami P."/>
            <person name="Dunn M."/>
            <person name="Dutta I."/>
            <person name="Dyer L.W."/>
            <person name="Earthrowl M.E."/>
            <person name="Faulkner L."/>
            <person name="Fleming C.J."/>
            <person name="Frankish A."/>
            <person name="Frankland J.A."/>
            <person name="French L."/>
            <person name="Fricker D.G."/>
            <person name="Garner P."/>
            <person name="Garnett J."/>
            <person name="Ghori J."/>
            <person name="Gilbert J.G."/>
            <person name="Glison C."/>
            <person name="Grafham D.V."/>
            <person name="Gribble S."/>
            <person name="Griffiths C."/>
            <person name="Griffiths-Jones S."/>
            <person name="Grocock R."/>
            <person name="Guy J."/>
            <person name="Hall R.E."/>
            <person name="Hammond S."/>
            <person name="Harley J.L."/>
            <person name="Harrison E.S."/>
            <person name="Hart E.A."/>
            <person name="Heath P.D."/>
            <person name="Henderson C.D."/>
            <person name="Hopkins B.L."/>
            <person name="Howard P.J."/>
            <person name="Howden P.J."/>
            <person name="Huckle E."/>
            <person name="Johnson C."/>
            <person name="Johnson D."/>
            <person name="Joy A.A."/>
            <person name="Kay M."/>
            <person name="Keenan S."/>
            <person name="Kershaw J.K."/>
            <person name="Kimberley A.M."/>
            <person name="King A."/>
            <person name="Knights A."/>
            <person name="Laird G.K."/>
            <person name="Langford C."/>
            <person name="Lawlor S."/>
            <person name="Leongamornlert D.A."/>
            <person name="Leversha M."/>
            <person name="Lloyd C."/>
            <person name="Lloyd D.M."/>
            <person name="Lovell J."/>
            <person name="Martin S."/>
            <person name="Mashreghi-Mohammadi M."/>
            <person name="Matthews L."/>
            <person name="McLaren S."/>
            <person name="McLay K.E."/>
            <person name="McMurray A."/>
            <person name="Milne S."/>
            <person name="Nickerson T."/>
            <person name="Nisbett J."/>
            <person name="Nordsiek G."/>
            <person name="Pearce A.V."/>
            <person name="Peck A.I."/>
            <person name="Porter K.M."/>
            <person name="Pandian R."/>
            <person name="Pelan S."/>
            <person name="Phillimore B."/>
            <person name="Povey S."/>
            <person name="Ramsey Y."/>
            <person name="Rand V."/>
            <person name="Scharfe M."/>
            <person name="Sehra H.K."/>
            <person name="Shownkeen R."/>
            <person name="Sims S.K."/>
            <person name="Skuce C.D."/>
            <person name="Smith M."/>
            <person name="Steward C.A."/>
            <person name="Swarbreck D."/>
            <person name="Sycamore N."/>
            <person name="Tester J."/>
            <person name="Thorpe A."/>
            <person name="Tracey A."/>
            <person name="Tromans A."/>
            <person name="Thomas D.W."/>
            <person name="Wall M."/>
            <person name="Wallis J.M."/>
            <person name="West A.P."/>
            <person name="Whitehead S.L."/>
            <person name="Willey D.L."/>
            <person name="Williams S.A."/>
            <person name="Wilming L."/>
            <person name="Wray P.W."/>
            <person name="Young L."/>
            <person name="Ashurst J.L."/>
            <person name="Coulson A."/>
            <person name="Blocker H."/>
            <person name="Durbin R."/>
            <person name="Sulston J.E."/>
            <person name="Hubbard T."/>
            <person name="Jackson M.J."/>
            <person name="Bentley D.R."/>
            <person name="Beck S."/>
            <person name="Rogers J."/>
            <person name="Dunham I."/>
        </authorList>
    </citation>
    <scope>NUCLEOTIDE SEQUENCE [LARGE SCALE GENOMIC DNA]</scope>
</reference>
<organism evidence="2 3">
    <name type="scientific">Homo sapiens</name>
    <name type="common">Human</name>
    <dbReference type="NCBI Taxonomy" id="9606"/>
    <lineage>
        <taxon>Eukaryota</taxon>
        <taxon>Metazoa</taxon>
        <taxon>Chordata</taxon>
        <taxon>Craniata</taxon>
        <taxon>Vertebrata</taxon>
        <taxon>Euteleostomi</taxon>
        <taxon>Mammalia</taxon>
        <taxon>Eutheria</taxon>
        <taxon>Euarchontoglires</taxon>
        <taxon>Primates</taxon>
        <taxon>Haplorrhini</taxon>
        <taxon>Catarrhini</taxon>
        <taxon>Hominidae</taxon>
        <taxon>Homo</taxon>
    </lineage>
</organism>
<feature type="region of interest" description="Disordered" evidence="1">
    <location>
        <begin position="36"/>
        <end position="57"/>
    </location>
</feature>
<feature type="compositionally biased region" description="Basic and acidic residues" evidence="1">
    <location>
        <begin position="36"/>
        <end position="55"/>
    </location>
</feature>
<evidence type="ECO:0000256" key="1">
    <source>
        <dbReference type="SAM" id="MobiDB-lite"/>
    </source>
</evidence>
<feature type="region of interest" description="Disordered" evidence="1">
    <location>
        <begin position="182"/>
        <end position="242"/>
    </location>
</feature>
<reference evidence="2 3" key="1">
    <citation type="journal article" date="2001" name="Nature">
        <title>Initial sequencing and analysis of the human genome.</title>
        <authorList>
            <consortium name="International Human Genome Sequencing Consortium"/>
            <person name="Lander E.S."/>
            <person name="Linton L.M."/>
            <person name="Birren B."/>
            <person name="Nusbaum C."/>
            <person name="Zody M.C."/>
            <person name="Baldwin J."/>
            <person name="Devon K."/>
            <person name="Dewar K."/>
            <person name="Doyle M."/>
            <person name="FitzHugh W."/>
            <person name="Funke R."/>
            <person name="Gage D."/>
            <person name="Harris K."/>
            <person name="Heaford A."/>
            <person name="Howland J."/>
            <person name="Kann L."/>
            <person name="Lehoczky J."/>
            <person name="LeVine R."/>
            <person name="McEwan P."/>
            <person name="McKernan K."/>
            <person name="Meldrim J."/>
            <person name="Mesirov J.P."/>
            <person name="Miranda C."/>
            <person name="Morris W."/>
            <person name="Naylor J."/>
            <person name="Raymond C."/>
            <person name="Rosetti M."/>
            <person name="Santos R."/>
            <person name="Sheridan A."/>
            <person name="Sougnez C."/>
            <person name="Stange-Thomann N."/>
            <person name="Stojanovic N."/>
            <person name="Subramanian A."/>
            <person name="Wyman D."/>
            <person name="Rogers J."/>
            <person name="Sulston J."/>
            <person name="Ainscough R."/>
            <person name="Beck S."/>
            <person name="Bentley D."/>
            <person name="Burton J."/>
            <person name="Clee C."/>
            <person name="Carter N."/>
            <person name="Coulson A."/>
            <person name="Deadman R."/>
            <person name="Deloukas P."/>
            <person name="Dunham A."/>
            <person name="Dunham I."/>
            <person name="Durbin R."/>
            <person name="French L."/>
            <person name="Grafham D."/>
            <person name="Gregory S."/>
            <person name="Hubbard T."/>
            <person name="Humphray S."/>
            <person name="Hunt A."/>
            <person name="Jones M."/>
            <person name="Lloyd C."/>
            <person name="McMurray A."/>
            <person name="Matthews L."/>
            <person name="Mercer S."/>
            <person name="Milne S."/>
            <person name="Mullikin J.C."/>
            <person name="Mungall A."/>
            <person name="Plumb R."/>
            <person name="Ross M."/>
            <person name="Shownkeen R."/>
            <person name="Sims S."/>
            <person name="Waterston R.H."/>
            <person name="Wilson R.K."/>
            <person name="Hillier L.W."/>
            <person name="McPherson J.D."/>
            <person name="Marra M.A."/>
            <person name="Mardis E.R."/>
            <person name="Fulton L.A."/>
            <person name="Chinwalla A.T."/>
            <person name="Pepin K.H."/>
            <person name="Gish W.R."/>
            <person name="Chissoe S.L."/>
            <person name="Wendl M.C."/>
            <person name="Delehaunty K.D."/>
            <person name="Miner T.L."/>
            <person name="Delehaunty A."/>
            <person name="Kramer J.B."/>
            <person name="Cook L.L."/>
            <person name="Fulton R.S."/>
            <person name="Johnson D.L."/>
            <person name="Minx P.J."/>
            <person name="Clifton S.W."/>
            <person name="Hawkins T."/>
            <person name="Branscomb E."/>
            <person name="Predki P."/>
            <person name="Richardson P."/>
            <person name="Wenning S."/>
            <person name="Slezak T."/>
            <person name="Doggett N."/>
            <person name="Cheng J.F."/>
            <person name="Olsen A."/>
            <person name="Lucas S."/>
            <person name="Elkin C."/>
            <person name="Uberbacher E."/>
            <person name="Frazier M."/>
            <person name="Gibbs R.A."/>
            <person name="Muzny D.M."/>
            <person name="Scherer S.E."/>
            <person name="Bouck J.B."/>
            <person name="Sodergren E.J."/>
            <person name="Worley K.C."/>
            <person name="Rives C.M."/>
            <person name="Gorrell J.H."/>
            <person name="Metzker M.L."/>
            <person name="Naylor S.L."/>
            <person name="Kucherlapati R.S."/>
            <person name="Nelson D.L."/>
            <person name="Weinstock G.M."/>
            <person name="Sakaki Y."/>
            <person name="Fujiyama A."/>
            <person name="Hattori M."/>
            <person name="Yada T."/>
            <person name="Toyoda A."/>
            <person name="Itoh T."/>
            <person name="Kawagoe C."/>
            <person name="Watanabe H."/>
            <person name="Totoki Y."/>
            <person name="Taylor T."/>
            <person name="Weissenbach J."/>
            <person name="Heilig R."/>
            <person name="Saurin W."/>
            <person name="Artiguenave F."/>
            <person name="Brottier P."/>
            <person name="Bruls T."/>
            <person name="Pelletier E."/>
            <person name="Robert C."/>
            <person name="Wincker P."/>
            <person name="Smith D.R."/>
            <person name="Doucette-Stamm L."/>
            <person name="Rubenfield M."/>
            <person name="Weinstock K."/>
            <person name="Lee H.M."/>
            <person name="Dubois J."/>
            <person name="Rosenthal A."/>
            <person name="Platzer M."/>
            <person name="Nyakatura G."/>
            <person name="Taudien S."/>
            <person name="Rump A."/>
            <person name="Yang H."/>
            <person name="Yu J."/>
            <person name="Wang J."/>
            <person name="Huang G."/>
            <person name="Gu J."/>
            <person name="Hood L."/>
            <person name="Rowen L."/>
            <person name="Madan A."/>
            <person name="Qin S."/>
            <person name="Davis R.W."/>
            <person name="Federspiel N.A."/>
            <person name="Abola A.P."/>
            <person name="Proctor M.J."/>
            <person name="Myers R.M."/>
            <person name="Schmutz J."/>
            <person name="Dickson M."/>
            <person name="Grimwood J."/>
            <person name="Cox D.R."/>
            <person name="Olson M.V."/>
            <person name="Kaul R."/>
            <person name="Raymond C."/>
            <person name="Shimizu N."/>
            <person name="Kawasaki K."/>
            <person name="Minoshima S."/>
            <person name="Evans G.A."/>
            <person name="Athanasiou M."/>
            <person name="Schultz R."/>
            <person name="Roe B.A."/>
            <person name="Chen F."/>
            <person name="Pan H."/>
            <person name="Ramser J."/>
            <person name="Lehrach H."/>
            <person name="Reinhardt R."/>
            <person name="McCombie W.R."/>
            <person name="de la Bastide M."/>
            <person name="Dedhia N."/>
            <person name="Blocker H."/>
            <person name="Hornischer K."/>
            <person name="Nordsiek G."/>
            <person name="Agarwala R."/>
            <person name="Aravind L."/>
            <person name="Bailey J.A."/>
            <person name="Bateman A."/>
            <person name="Batzoglou S."/>
            <person name="Birney E."/>
            <person name="Bork P."/>
            <person name="Brown D.G."/>
            <person name="Burge C.B."/>
            <person name="Cerutti L."/>
            <person name="Chen H.C."/>
            <person name="Church D."/>
            <person name="Clamp M."/>
            <person name="Copley R.R."/>
            <person name="Doerks T."/>
            <person name="Eddy S.R."/>
            <person name="Eichler E.E."/>
            <person name="Furey T.S."/>
            <person name="Galagan J."/>
            <person name="Gilbert J.G."/>
            <person name="Harmon C."/>
            <person name="Hayashizaki Y."/>
            <person name="Haussler D."/>
            <person name="Hermjakob H."/>
            <person name="Hokamp K."/>
            <person name="Jang W."/>
            <person name="Johnson L.S."/>
            <person name="Jones T.A."/>
            <person name="Kasif S."/>
            <person name="Kaspryzk A."/>
            <person name="Kennedy S."/>
            <person name="Kent W.J."/>
            <person name="Kitts P."/>
            <person name="Koonin E.V."/>
            <person name="Korf I."/>
            <person name="Kulp D."/>
            <person name="Lancet D."/>
            <person name="Lowe T.M."/>
            <person name="McLysaght A."/>
            <person name="Mikkelsen T."/>
            <person name="Moran J.V."/>
            <person name="Mulder N."/>
            <person name="Pollara V.J."/>
            <person name="Ponting C.P."/>
            <person name="Schuler G."/>
            <person name="Schultz J."/>
            <person name="Slater G."/>
            <person name="Smit A.F."/>
            <person name="Stupka E."/>
            <person name="Szustakowski J."/>
            <person name="Thierry-Mieg D."/>
            <person name="Thierry-Mieg J."/>
            <person name="Wagner L."/>
            <person name="Wallis J."/>
            <person name="Wheeler R."/>
            <person name="Williams A."/>
            <person name="Wolf Y.I."/>
            <person name="Wolfe K.H."/>
            <person name="Yang S.P."/>
            <person name="Yeh R.F."/>
            <person name="Collins F."/>
            <person name="Guyer M.S."/>
            <person name="Peterson J."/>
            <person name="Felsenfeld A."/>
            <person name="Wetterstrand K.A."/>
            <person name="Patrinos A."/>
            <person name="Morgan M.J."/>
            <person name="de Jong P."/>
            <person name="Catanese J.J."/>
            <person name="Osoegawa K."/>
            <person name="Shizuya H."/>
            <person name="Choi S."/>
            <person name="Chen Y.J."/>
        </authorList>
    </citation>
    <scope>NUCLEOTIDE SEQUENCE [LARGE SCALE GENOMIC DNA]</scope>
</reference>
<dbReference type="InterPro" id="IPR042791">
    <property type="entry name" value="CDK5RAP2"/>
</dbReference>
<dbReference type="PANTHER" id="PTHR46930">
    <property type="entry name" value="CDK5 REGULATORY SUBUNIT-ASSOCIATED PROTEIN 2"/>
    <property type="match status" value="1"/>
</dbReference>